<feature type="signal peptide" evidence="9">
    <location>
        <begin position="1"/>
        <end position="22"/>
    </location>
</feature>
<feature type="transmembrane region" description="Helical" evidence="8">
    <location>
        <begin position="466"/>
        <end position="487"/>
    </location>
</feature>
<comment type="subcellular location">
    <subcellularLocation>
        <location evidence="1">Cell envelope</location>
    </subcellularLocation>
    <subcellularLocation>
        <location evidence="2">Cell outer membrane</location>
    </subcellularLocation>
    <subcellularLocation>
        <location evidence="3">Secreted</location>
    </subcellularLocation>
</comment>
<dbReference type="GlyGen" id="Q552D1">
    <property type="glycosylation" value="1 site"/>
</dbReference>
<dbReference type="NCBIfam" id="TIGR01376">
    <property type="entry name" value="POMP_repeat"/>
    <property type="match status" value="1"/>
</dbReference>
<dbReference type="GeneID" id="8620343"/>
<dbReference type="GO" id="GO:0005576">
    <property type="term" value="C:extracellular region"/>
    <property type="evidence" value="ECO:0007669"/>
    <property type="project" value="UniProtKB-SubCell"/>
</dbReference>
<dbReference type="SMR" id="Q552D1"/>
<keyword evidence="7" id="KW-0998">Cell outer membrane</keyword>
<dbReference type="eggNOG" id="ENOG502R9BD">
    <property type="taxonomic scope" value="Eukaryota"/>
</dbReference>
<dbReference type="InterPro" id="IPR003368">
    <property type="entry name" value="POMP_repeat"/>
</dbReference>
<keyword evidence="4" id="KW-0964">Secreted</keyword>
<dbReference type="InterPro" id="IPR011050">
    <property type="entry name" value="Pectin_lyase_fold/virulence"/>
</dbReference>
<dbReference type="EMBL" id="AAFI02000014">
    <property type="protein sequence ID" value="EAL69396.1"/>
    <property type="molecule type" value="Genomic_DNA"/>
</dbReference>
<evidence type="ECO:0000256" key="3">
    <source>
        <dbReference type="ARBA" id="ARBA00004613"/>
    </source>
</evidence>
<dbReference type="InParanoid" id="Q552D1"/>
<evidence type="ECO:0000256" key="7">
    <source>
        <dbReference type="ARBA" id="ARBA00023237"/>
    </source>
</evidence>
<evidence type="ECO:0008006" key="12">
    <source>
        <dbReference type="Google" id="ProtNLM"/>
    </source>
</evidence>
<evidence type="ECO:0000256" key="1">
    <source>
        <dbReference type="ARBA" id="ARBA00004196"/>
    </source>
</evidence>
<evidence type="ECO:0000313" key="10">
    <source>
        <dbReference type="EMBL" id="EAL69396.1"/>
    </source>
</evidence>
<dbReference type="HOGENOM" id="CLU_524225_0_0_1"/>
<evidence type="ECO:0000313" key="11">
    <source>
        <dbReference type="Proteomes" id="UP000002195"/>
    </source>
</evidence>
<dbReference type="PANTHER" id="PTHR11319">
    <property type="entry name" value="G PROTEIN-COUPLED RECEPTOR-RELATED"/>
    <property type="match status" value="1"/>
</dbReference>
<organism evidence="10 11">
    <name type="scientific">Dictyostelium discoideum</name>
    <name type="common">Social amoeba</name>
    <dbReference type="NCBI Taxonomy" id="44689"/>
    <lineage>
        <taxon>Eukaryota</taxon>
        <taxon>Amoebozoa</taxon>
        <taxon>Evosea</taxon>
        <taxon>Eumycetozoa</taxon>
        <taxon>Dictyostelia</taxon>
        <taxon>Dictyosteliales</taxon>
        <taxon>Dictyosteliaceae</taxon>
        <taxon>Dictyostelium</taxon>
    </lineage>
</organism>
<dbReference type="Pfam" id="PF02415">
    <property type="entry name" value="Chlam_PMP"/>
    <property type="match status" value="2"/>
</dbReference>
<keyword evidence="5 9" id="KW-0732">Signal</keyword>
<dbReference type="SUPFAM" id="SSF51126">
    <property type="entry name" value="Pectin lyase-like"/>
    <property type="match status" value="1"/>
</dbReference>
<protein>
    <recommendedName>
        <fullName evidence="12">Right handed beta helix domain-containing protein</fullName>
    </recommendedName>
</protein>
<gene>
    <name evidence="10" type="ORF">DDB_G0276193</name>
</gene>
<dbReference type="GO" id="GO:0045335">
    <property type="term" value="C:phagocytic vesicle"/>
    <property type="evidence" value="ECO:0007005"/>
    <property type="project" value="dictyBase"/>
</dbReference>
<feature type="chain" id="PRO_5004250395" description="Right handed beta helix domain-containing protein" evidence="9">
    <location>
        <begin position="23"/>
        <end position="520"/>
    </location>
</feature>
<dbReference type="Gene3D" id="2.160.20.10">
    <property type="entry name" value="Single-stranded right-handed beta-helix, Pectin lyase-like"/>
    <property type="match status" value="1"/>
</dbReference>
<evidence type="ECO:0000256" key="8">
    <source>
        <dbReference type="SAM" id="Phobius"/>
    </source>
</evidence>
<evidence type="ECO:0000256" key="9">
    <source>
        <dbReference type="SAM" id="SignalP"/>
    </source>
</evidence>
<dbReference type="KEGG" id="ddi:DDB_G0276193"/>
<dbReference type="FunCoup" id="Q552D1">
    <property type="interactions" value="26"/>
</dbReference>
<dbReference type="InterPro" id="IPR012334">
    <property type="entry name" value="Pectin_lyas_fold"/>
</dbReference>
<evidence type="ECO:0000256" key="6">
    <source>
        <dbReference type="ARBA" id="ARBA00023136"/>
    </source>
</evidence>
<dbReference type="dictyBase" id="DDB_G0276193"/>
<dbReference type="VEuPathDB" id="AmoebaDB:DDB_G0276193"/>
<keyword evidence="11" id="KW-1185">Reference proteome</keyword>
<dbReference type="PaxDb" id="44689-DDB0238134"/>
<dbReference type="RefSeq" id="XP_643297.1">
    <property type="nucleotide sequence ID" value="XM_638205.1"/>
</dbReference>
<accession>Q552D1</accession>
<evidence type="ECO:0000256" key="5">
    <source>
        <dbReference type="ARBA" id="ARBA00022729"/>
    </source>
</evidence>
<dbReference type="PANTHER" id="PTHR11319:SF35">
    <property type="entry name" value="OUTER MEMBRANE PROTEIN PMPC-RELATED"/>
    <property type="match status" value="1"/>
</dbReference>
<sequence>MKLKFILFIIFSIYILIEVASTQTYNSTCIWWVKYDADSTVQNGNFSNPFSNLKSAIDKISMINNECDTKNITITRVIYIVASDKDDNEKVYKGSGSNTYITISDIFYRFPILIQAIDEQASYTYNQSSPLLPMASTDRYATFVGSSPNEYIIYFQSALTPIIIRGLQFKNGGFSTDDFRQASVITTSSTIVSFENCLFKDNVGGTSGALFYNSQSSAHIENCIFENNKASAGNGGAIYLPSGTAKLQITNSIFKNNNAINGGGVYCAYQYLTMTSNKFISNTALKSGGGLYTLAVADITSVSWDHLLFDSNKAINGSGLFDNNSANQYYNATFISNEATENGGGSYLLDSRIFMQQSNYQSNKAARGGGIFALDTEPYFKSQLFIRDANFTMNSASENGGAIYCSNATARFNTRNLFEDNSATNSSSSTDYCTSSCVTSPGDCGCPGGCGIESDNDKDPNTDAKIAVAIFIPITAILLGVVGFLLWRTHAKSRGMRTKTAAPYDEIRLSPSSQDNDDQL</sequence>
<evidence type="ECO:0000256" key="4">
    <source>
        <dbReference type="ARBA" id="ARBA00022525"/>
    </source>
</evidence>
<keyword evidence="6 8" id="KW-0472">Membrane</keyword>
<name>Q552D1_DICDI</name>
<keyword evidence="8" id="KW-0812">Transmembrane</keyword>
<keyword evidence="8" id="KW-1133">Transmembrane helix</keyword>
<reference evidence="10 11" key="1">
    <citation type="journal article" date="2005" name="Nature">
        <title>The genome of the social amoeba Dictyostelium discoideum.</title>
        <authorList>
            <consortium name="The Dictyostelium discoideum Sequencing Consortium"/>
            <person name="Eichinger L."/>
            <person name="Pachebat J.A."/>
            <person name="Glockner G."/>
            <person name="Rajandream M.A."/>
            <person name="Sucgang R."/>
            <person name="Berriman M."/>
            <person name="Song J."/>
            <person name="Olsen R."/>
            <person name="Szafranski K."/>
            <person name="Xu Q."/>
            <person name="Tunggal B."/>
            <person name="Kummerfeld S."/>
            <person name="Madera M."/>
            <person name="Konfortov B.A."/>
            <person name="Rivero F."/>
            <person name="Bankier A.T."/>
            <person name="Lehmann R."/>
            <person name="Hamlin N."/>
            <person name="Davies R."/>
            <person name="Gaudet P."/>
            <person name="Fey P."/>
            <person name="Pilcher K."/>
            <person name="Chen G."/>
            <person name="Saunders D."/>
            <person name="Sodergren E."/>
            <person name="Davis P."/>
            <person name="Kerhornou A."/>
            <person name="Nie X."/>
            <person name="Hall N."/>
            <person name="Anjard C."/>
            <person name="Hemphill L."/>
            <person name="Bason N."/>
            <person name="Farbrother P."/>
            <person name="Desany B."/>
            <person name="Just E."/>
            <person name="Morio T."/>
            <person name="Rost R."/>
            <person name="Churcher C."/>
            <person name="Cooper J."/>
            <person name="Haydock S."/>
            <person name="van Driessche N."/>
            <person name="Cronin A."/>
            <person name="Goodhead I."/>
            <person name="Muzny D."/>
            <person name="Mourier T."/>
            <person name="Pain A."/>
            <person name="Lu M."/>
            <person name="Harper D."/>
            <person name="Lindsay R."/>
            <person name="Hauser H."/>
            <person name="James K."/>
            <person name="Quiles M."/>
            <person name="Madan Babu M."/>
            <person name="Saito T."/>
            <person name="Buchrieser C."/>
            <person name="Wardroper A."/>
            <person name="Felder M."/>
            <person name="Thangavelu M."/>
            <person name="Johnson D."/>
            <person name="Knights A."/>
            <person name="Loulseged H."/>
            <person name="Mungall K."/>
            <person name="Oliver K."/>
            <person name="Price C."/>
            <person name="Quail M.A."/>
            <person name="Urushihara H."/>
            <person name="Hernandez J."/>
            <person name="Rabbinowitsch E."/>
            <person name="Steffen D."/>
            <person name="Sanders M."/>
            <person name="Ma J."/>
            <person name="Kohara Y."/>
            <person name="Sharp S."/>
            <person name="Simmonds M."/>
            <person name="Spiegler S."/>
            <person name="Tivey A."/>
            <person name="Sugano S."/>
            <person name="White B."/>
            <person name="Walker D."/>
            <person name="Woodward J."/>
            <person name="Winckler T."/>
            <person name="Tanaka Y."/>
            <person name="Shaulsky G."/>
            <person name="Schleicher M."/>
            <person name="Weinstock G."/>
            <person name="Rosenthal A."/>
            <person name="Cox E.C."/>
            <person name="Chisholm R.L."/>
            <person name="Gibbs R."/>
            <person name="Loomis W.F."/>
            <person name="Platzer M."/>
            <person name="Kay R.R."/>
            <person name="Williams J."/>
            <person name="Dear P.H."/>
            <person name="Noegel A.A."/>
            <person name="Barrell B."/>
            <person name="Kuspa A."/>
        </authorList>
    </citation>
    <scope>NUCLEOTIDE SEQUENCE [LARGE SCALE GENOMIC DNA]</scope>
    <source>
        <strain evidence="10 11">AX4</strain>
    </source>
</reference>
<proteinExistence type="predicted"/>
<evidence type="ECO:0000256" key="2">
    <source>
        <dbReference type="ARBA" id="ARBA00004442"/>
    </source>
</evidence>
<dbReference type="Proteomes" id="UP000002195">
    <property type="component" value="Unassembled WGS sequence"/>
</dbReference>
<comment type="caution">
    <text evidence="10">The sequence shown here is derived from an EMBL/GenBank/DDBJ whole genome shotgun (WGS) entry which is preliminary data.</text>
</comment>
<dbReference type="OMA" id="APYDEIR"/>
<dbReference type="AlphaFoldDB" id="Q552D1"/>